<gene>
    <name evidence="1" type="ORF">BTTOUR_13540</name>
</gene>
<organism evidence="1 2">
    <name type="scientific">Bacillus thuringiensis serovar toumanoffi</name>
    <dbReference type="NCBI Taxonomy" id="180862"/>
    <lineage>
        <taxon>Bacteria</taxon>
        <taxon>Bacillati</taxon>
        <taxon>Bacillota</taxon>
        <taxon>Bacilli</taxon>
        <taxon>Bacillales</taxon>
        <taxon>Bacillaceae</taxon>
        <taxon>Bacillus</taxon>
        <taxon>Bacillus cereus group</taxon>
    </lineage>
</organism>
<evidence type="ECO:0000313" key="2">
    <source>
        <dbReference type="Proteomes" id="UP001272716"/>
    </source>
</evidence>
<dbReference type="Proteomes" id="UP001272716">
    <property type="component" value="Unassembled WGS sequence"/>
</dbReference>
<proteinExistence type="predicted"/>
<evidence type="ECO:0000313" key="1">
    <source>
        <dbReference type="EMBL" id="MDW9209758.1"/>
    </source>
</evidence>
<dbReference type="EMBL" id="JAWQCK010000007">
    <property type="protein sequence ID" value="MDW9209758.1"/>
    <property type="molecule type" value="Genomic_DNA"/>
</dbReference>
<name>A0ABD5HXW7_BACTU</name>
<dbReference type="AlphaFoldDB" id="A0ABD5HXW7"/>
<reference evidence="1 2" key="1">
    <citation type="submission" date="2023-10" db="EMBL/GenBank/DDBJ databases">
        <title>Draft Genome Sequence of Bacillus thuringiensis serovar. toumanoffi 4059: Identification of a Novel Cry Protein Candidate.</title>
        <authorList>
            <person name="Murdoch R.W."/>
            <person name="Gemler B."/>
            <person name="Heater B.S."/>
        </authorList>
    </citation>
    <scope>NUCLEOTIDE SEQUENCE [LARGE SCALE GENOMIC DNA]</scope>
    <source>
        <strain evidence="1 2">4059</strain>
    </source>
</reference>
<comment type="caution">
    <text evidence="1">The sequence shown here is derived from an EMBL/GenBank/DDBJ whole genome shotgun (WGS) entry which is preliminary data.</text>
</comment>
<sequence length="47" mass="5605">MTKDKLIKLLYFNLDKLKLNSYFDSLPQSYILKLTKSFFFVNRVGVN</sequence>
<accession>A0ABD5HXW7</accession>
<protein>
    <submittedName>
        <fullName evidence="1">Uncharacterized protein</fullName>
    </submittedName>
</protein>